<evidence type="ECO:0008006" key="3">
    <source>
        <dbReference type="Google" id="ProtNLM"/>
    </source>
</evidence>
<dbReference type="PANTHER" id="PTHR43462:SF2">
    <property type="entry name" value="THREONYL AND ALANYL TRNA SYNTHETASE SECOND ADDITIONAL DOMAIN-CONTAINING PROTEIN"/>
    <property type="match status" value="1"/>
</dbReference>
<sequence>MVEQSHLFLDDTYLLSIDTRFESRALGSDRVSIIPADNIVHAQGGGQPSDDVTVNDVPAEVVKEAGRVALLVPADRAHGFIDEHRVTIRVDRDTRLRHAALHTFGHIIANVLDEHGWFAKKANHFPSEARIEFTRKDPSNMTDWSDIEDDVKSRLSQVLSQRLPVHVRQDKKTSFVQVGDLPEFPCAGTHVRDTGCLATYEIISTKIKKGVLKVRYDAKHTE</sequence>
<dbReference type="InParanoid" id="A0A423PJ89"/>
<dbReference type="OrthoDB" id="9812949at2"/>
<dbReference type="AlphaFoldDB" id="A0A423PJ89"/>
<dbReference type="Proteomes" id="UP000285310">
    <property type="component" value="Unassembled WGS sequence"/>
</dbReference>
<reference evidence="1 2" key="1">
    <citation type="submission" date="2013-10" db="EMBL/GenBank/DDBJ databases">
        <title>Salinisphaera japonica YTM-1 Genome Sequencing.</title>
        <authorList>
            <person name="Lai Q."/>
            <person name="Li C."/>
            <person name="Shao Z."/>
        </authorList>
    </citation>
    <scope>NUCLEOTIDE SEQUENCE [LARGE SCALE GENOMIC DNA]</scope>
    <source>
        <strain evidence="1 2">YTM-1</strain>
    </source>
</reference>
<protein>
    <recommendedName>
        <fullName evidence="3">Alanyl-tRNA synthetase</fullName>
    </recommendedName>
</protein>
<dbReference type="Gene3D" id="3.30.980.10">
    <property type="entry name" value="Threonyl-trna Synthetase, Chain A, domain 2"/>
    <property type="match status" value="1"/>
</dbReference>
<proteinExistence type="predicted"/>
<dbReference type="InterPro" id="IPR051335">
    <property type="entry name" value="Alanyl-tRNA_Editing_Enzymes"/>
</dbReference>
<dbReference type="RefSeq" id="WP_123658974.1">
    <property type="nucleotide sequence ID" value="NZ_AYKG01000045.1"/>
</dbReference>
<name>A0A423PJ89_9GAMM</name>
<gene>
    <name evidence="1" type="ORF">SAJA_12540</name>
</gene>
<evidence type="ECO:0000313" key="2">
    <source>
        <dbReference type="Proteomes" id="UP000285310"/>
    </source>
</evidence>
<keyword evidence="2" id="KW-1185">Reference proteome</keyword>
<dbReference type="InterPro" id="IPR018163">
    <property type="entry name" value="Thr/Ala-tRNA-synth_IIc_edit"/>
</dbReference>
<dbReference type="GO" id="GO:0000166">
    <property type="term" value="F:nucleotide binding"/>
    <property type="evidence" value="ECO:0007669"/>
    <property type="project" value="InterPro"/>
</dbReference>
<dbReference type="PANTHER" id="PTHR43462">
    <property type="entry name" value="ALANYL-TRNA EDITING PROTEIN"/>
    <property type="match status" value="1"/>
</dbReference>
<comment type="caution">
    <text evidence="1">The sequence shown here is derived from an EMBL/GenBank/DDBJ whole genome shotgun (WGS) entry which is preliminary data.</text>
</comment>
<dbReference type="EMBL" id="AYKG01000045">
    <property type="protein sequence ID" value="ROO25653.1"/>
    <property type="molecule type" value="Genomic_DNA"/>
</dbReference>
<accession>A0A423PJ89</accession>
<evidence type="ECO:0000313" key="1">
    <source>
        <dbReference type="EMBL" id="ROO25653.1"/>
    </source>
</evidence>
<organism evidence="1 2">
    <name type="scientific">Salinisphaera japonica YTM-1</name>
    <dbReference type="NCBI Taxonomy" id="1209778"/>
    <lineage>
        <taxon>Bacteria</taxon>
        <taxon>Pseudomonadati</taxon>
        <taxon>Pseudomonadota</taxon>
        <taxon>Gammaproteobacteria</taxon>
        <taxon>Salinisphaerales</taxon>
        <taxon>Salinisphaeraceae</taxon>
        <taxon>Salinisphaera</taxon>
    </lineage>
</organism>
<dbReference type="SUPFAM" id="SSF55186">
    <property type="entry name" value="ThrRS/AlaRS common domain"/>
    <property type="match status" value="1"/>
</dbReference>